<dbReference type="EMBL" id="CAKMRJ010003334">
    <property type="protein sequence ID" value="CAH1433549.1"/>
    <property type="molecule type" value="Genomic_DNA"/>
</dbReference>
<sequence length="182" mass="20158">MGRAVMVPWSPLRLHGFGSDAFSIGHLVETSCPPLVIPSKIDFSRVMDVGSTSSPSLSRKRKRPLTPHHFEHSFCEVSSGPRCISPFPLFFTPPTVAGGTKQGMSYYSSCRNVILTVLGQEVKFFDGLFSLQDKYFYVEVSLQATKGMKLAGKEMLFKDGEMYAELDGRGHDVVGRVTMLEN</sequence>
<keyword evidence="2" id="KW-1185">Reference proteome</keyword>
<evidence type="ECO:0000313" key="1">
    <source>
        <dbReference type="EMBL" id="CAH1433549.1"/>
    </source>
</evidence>
<dbReference type="Proteomes" id="UP001157418">
    <property type="component" value="Unassembled WGS sequence"/>
</dbReference>
<organism evidence="1 2">
    <name type="scientific">Lactuca virosa</name>
    <dbReference type="NCBI Taxonomy" id="75947"/>
    <lineage>
        <taxon>Eukaryota</taxon>
        <taxon>Viridiplantae</taxon>
        <taxon>Streptophyta</taxon>
        <taxon>Embryophyta</taxon>
        <taxon>Tracheophyta</taxon>
        <taxon>Spermatophyta</taxon>
        <taxon>Magnoliopsida</taxon>
        <taxon>eudicotyledons</taxon>
        <taxon>Gunneridae</taxon>
        <taxon>Pentapetalae</taxon>
        <taxon>asterids</taxon>
        <taxon>campanulids</taxon>
        <taxon>Asterales</taxon>
        <taxon>Asteraceae</taxon>
        <taxon>Cichorioideae</taxon>
        <taxon>Cichorieae</taxon>
        <taxon>Lactucinae</taxon>
        <taxon>Lactuca</taxon>
    </lineage>
</organism>
<reference evidence="1 2" key="1">
    <citation type="submission" date="2022-01" db="EMBL/GenBank/DDBJ databases">
        <authorList>
            <person name="Xiong W."/>
            <person name="Schranz E."/>
        </authorList>
    </citation>
    <scope>NUCLEOTIDE SEQUENCE [LARGE SCALE GENOMIC DNA]</scope>
</reference>
<proteinExistence type="predicted"/>
<name>A0AAU9NAL6_9ASTR</name>
<gene>
    <name evidence="1" type="ORF">LVIROSA_LOCUS20134</name>
</gene>
<evidence type="ECO:0000313" key="2">
    <source>
        <dbReference type="Proteomes" id="UP001157418"/>
    </source>
</evidence>
<protein>
    <submittedName>
        <fullName evidence="1">Uncharacterized protein</fullName>
    </submittedName>
</protein>
<comment type="caution">
    <text evidence="1">The sequence shown here is derived from an EMBL/GenBank/DDBJ whole genome shotgun (WGS) entry which is preliminary data.</text>
</comment>
<dbReference type="AlphaFoldDB" id="A0AAU9NAL6"/>
<accession>A0AAU9NAL6</accession>